<dbReference type="VEuPathDB" id="PlasmoDB:PCYB_003230"/>
<dbReference type="InterPro" id="IPR008780">
    <property type="entry name" value="Plasmodium_Vir"/>
</dbReference>
<accession>K6UZZ5</accession>
<evidence type="ECO:0000256" key="1">
    <source>
        <dbReference type="SAM" id="MobiDB-lite"/>
    </source>
</evidence>
<protein>
    <submittedName>
        <fullName evidence="2">CYIR protein</fullName>
    </submittedName>
</protein>
<dbReference type="OrthoDB" id="379802at2759"/>
<dbReference type="KEGG" id="pcy:PCYB_003230"/>
<feature type="compositionally biased region" description="Polar residues" evidence="1">
    <location>
        <begin position="1"/>
        <end position="13"/>
    </location>
</feature>
<gene>
    <name evidence="2" type="ORF">PCYB_003230</name>
</gene>
<dbReference type="RefSeq" id="XP_004227792.1">
    <property type="nucleotide sequence ID" value="XM_004227744.1"/>
</dbReference>
<evidence type="ECO:0000313" key="3">
    <source>
        <dbReference type="Proteomes" id="UP000006319"/>
    </source>
</evidence>
<reference evidence="2 3" key="1">
    <citation type="journal article" date="2012" name="Nat. Genet.">
        <title>Plasmodium cynomolgi genome sequences provide insight into Plasmodium vivax and the monkey malaria clade.</title>
        <authorList>
            <person name="Tachibana S."/>
            <person name="Sullivan S.A."/>
            <person name="Kawai S."/>
            <person name="Nakamura S."/>
            <person name="Kim H.R."/>
            <person name="Goto N."/>
            <person name="Arisue N."/>
            <person name="Palacpac N.M.Q."/>
            <person name="Honma H."/>
            <person name="Yagi M."/>
            <person name="Tougan T."/>
            <person name="Katakai Y."/>
            <person name="Kaneko O."/>
            <person name="Mita T."/>
            <person name="Kita K."/>
            <person name="Yasutomi Y."/>
            <person name="Sutton P.L."/>
            <person name="Shakhbatyan R."/>
            <person name="Horii T."/>
            <person name="Yasunaga T."/>
            <person name="Barnwell J.W."/>
            <person name="Escalante A.A."/>
            <person name="Carlton J.M."/>
            <person name="Tanabe K."/>
        </authorList>
    </citation>
    <scope>NUCLEOTIDE SEQUENCE [LARGE SCALE GENOMIC DNA]</scope>
    <source>
        <strain evidence="2 3">B</strain>
    </source>
</reference>
<name>K6UZZ5_PLACD</name>
<keyword evidence="3" id="KW-1185">Reference proteome</keyword>
<dbReference type="AlphaFoldDB" id="K6UZZ5"/>
<evidence type="ECO:0000313" key="2">
    <source>
        <dbReference type="EMBL" id="GAB69574.1"/>
    </source>
</evidence>
<dbReference type="Proteomes" id="UP000006319">
    <property type="component" value="Unassembled WGS sequence"/>
</dbReference>
<organism evidence="2 3">
    <name type="scientific">Plasmodium cynomolgi (strain B)</name>
    <dbReference type="NCBI Taxonomy" id="1120755"/>
    <lineage>
        <taxon>Eukaryota</taxon>
        <taxon>Sar</taxon>
        <taxon>Alveolata</taxon>
        <taxon>Apicomplexa</taxon>
        <taxon>Aconoidasida</taxon>
        <taxon>Haemosporida</taxon>
        <taxon>Plasmodiidae</taxon>
        <taxon>Plasmodium</taxon>
        <taxon>Plasmodium (Plasmodium)</taxon>
    </lineage>
</organism>
<dbReference type="PhylomeDB" id="K6UZZ5"/>
<sequence length="129" mass="14908">MGDSGKAQTQTTKNWEKELEGLPSHKIYEHFNENDDTGNKYDKECKINGTDSINCTEFENICKKFANSLEDILCKKHGNDTINYCILLKYWVYEQIKQKCGNNNKNIKAVFLTEKLKTKCSIPLKMSVM</sequence>
<dbReference type="GeneID" id="14696116"/>
<dbReference type="Pfam" id="PF05795">
    <property type="entry name" value="Plasmodium_Vir"/>
    <property type="match status" value="1"/>
</dbReference>
<dbReference type="EMBL" id="DF157358">
    <property type="protein sequence ID" value="GAB69574.1"/>
    <property type="molecule type" value="Genomic_DNA"/>
</dbReference>
<feature type="region of interest" description="Disordered" evidence="1">
    <location>
        <begin position="1"/>
        <end position="21"/>
    </location>
</feature>
<proteinExistence type="predicted"/>